<organism evidence="4 5">
    <name type="scientific">Selenomonas bovis</name>
    <dbReference type="NCBI Taxonomy" id="416586"/>
    <lineage>
        <taxon>Bacteria</taxon>
        <taxon>Bacillati</taxon>
        <taxon>Bacillota</taxon>
        <taxon>Negativicutes</taxon>
        <taxon>Selenomonadales</taxon>
        <taxon>Selenomonadaceae</taxon>
        <taxon>Selenomonas</taxon>
    </lineage>
</organism>
<dbReference type="Pfam" id="PF00990">
    <property type="entry name" value="GGDEF"/>
    <property type="match status" value="1"/>
</dbReference>
<keyword evidence="5" id="KW-1185">Reference proteome</keyword>
<dbReference type="PANTHER" id="PTHR45138">
    <property type="entry name" value="REGULATORY COMPONENTS OF SENSORY TRANSDUCTION SYSTEM"/>
    <property type="match status" value="1"/>
</dbReference>
<dbReference type="GO" id="GO:0043709">
    <property type="term" value="P:cell adhesion involved in single-species biofilm formation"/>
    <property type="evidence" value="ECO:0007669"/>
    <property type="project" value="TreeGrafter"/>
</dbReference>
<gene>
    <name evidence="4" type="ORF">HF878_08365</name>
</gene>
<dbReference type="InterPro" id="IPR050469">
    <property type="entry name" value="Diguanylate_Cyclase"/>
</dbReference>
<dbReference type="NCBIfam" id="TIGR00254">
    <property type="entry name" value="GGDEF"/>
    <property type="match status" value="1"/>
</dbReference>
<dbReference type="SUPFAM" id="SSF55073">
    <property type="entry name" value="Nucleotide cyclase"/>
    <property type="match status" value="1"/>
</dbReference>
<name>A0A848BC55_9FIRM</name>
<dbReference type="EMBL" id="JABAFA010000033">
    <property type="protein sequence ID" value="NMD99475.1"/>
    <property type="molecule type" value="Genomic_DNA"/>
</dbReference>
<sequence length="717" mass="78532">MNIKTFFLCLILSLLAILLPAPAAAPARAEDAHAAVRVGCVQPDIAPELSSVITQQQVAYLTELSKYTDWNLTPVPVTADEAMEKLLTGEIDLVLPVEPHIHAADTFVATQPLALRDLIALYSRPGEDRFSAEDLRTLDGARVGTLEDRPDVTAPFENFCAENGLSLKLVPYATAAAARTALANGSIDLLIDTATNNRRDETFLLAFDSKPMAIAGPRAKAPLIRDLDAAAAALTRENPLYAADYTRDFLTKTSHLTLHFSPEETALIESLPPLRVVLPETLQTKDIVRELIETAAKDSGLRVTFLSAADVEAARLMISAGTADIMPAYYTSQSDTTDAYYTMPLFSQEFVLISRRDKEPPERGRLAIAAAQPALRHAIAQEMPGWQLDETDDDQHALSAVTYRRADLALCPLDALQATRLLILSPELAPTQKPITIRTSLCVSAHQPRLLQAILNKAILRLDPQVKSRILLRHETNAPRKVSLSYLLSFYPLQIGLLLGLFLLLIAIIIFMQKIIQRRALEARQRSAIATYRYQAETDALTGVYNKAAIESLIRKHLLVPPAPGRCHALIIADLDHFKEANDSCGHQFGDALLAAFADGLRAIVRTHDLVGRFGGDEFLLLLSNTPRTSLPAVAARINEVVRRIDQETSARNAAWSSAQRPPLSTSIGIAVTVQATADYDQLFAAADRALYHVKQHGRMSWAIADELPDDAQTTKS</sequence>
<dbReference type="Proteomes" id="UP000543804">
    <property type="component" value="Unassembled WGS sequence"/>
</dbReference>
<evidence type="ECO:0000313" key="4">
    <source>
        <dbReference type="EMBL" id="NMD99475.1"/>
    </source>
</evidence>
<keyword evidence="1" id="KW-0812">Transmembrane</keyword>
<dbReference type="AlphaFoldDB" id="A0A848BC55"/>
<feature type="signal peptide" evidence="2">
    <location>
        <begin position="1"/>
        <end position="23"/>
    </location>
</feature>
<feature type="chain" id="PRO_5032876679" evidence="2">
    <location>
        <begin position="24"/>
        <end position="717"/>
    </location>
</feature>
<keyword evidence="1" id="KW-1133">Transmembrane helix</keyword>
<dbReference type="InterPro" id="IPR000160">
    <property type="entry name" value="GGDEF_dom"/>
</dbReference>
<evidence type="ECO:0000256" key="1">
    <source>
        <dbReference type="SAM" id="Phobius"/>
    </source>
</evidence>
<dbReference type="CDD" id="cd01949">
    <property type="entry name" value="GGDEF"/>
    <property type="match status" value="1"/>
</dbReference>
<dbReference type="Gene3D" id="3.40.190.10">
    <property type="entry name" value="Periplasmic binding protein-like II"/>
    <property type="match status" value="4"/>
</dbReference>
<evidence type="ECO:0000259" key="3">
    <source>
        <dbReference type="PROSITE" id="PS50887"/>
    </source>
</evidence>
<dbReference type="GO" id="GO:0005886">
    <property type="term" value="C:plasma membrane"/>
    <property type="evidence" value="ECO:0007669"/>
    <property type="project" value="TreeGrafter"/>
</dbReference>
<accession>A0A848BC55</accession>
<keyword evidence="2" id="KW-0732">Signal</keyword>
<dbReference type="GO" id="GO:1902201">
    <property type="term" value="P:negative regulation of bacterial-type flagellum-dependent cell motility"/>
    <property type="evidence" value="ECO:0007669"/>
    <property type="project" value="TreeGrafter"/>
</dbReference>
<dbReference type="PROSITE" id="PS50887">
    <property type="entry name" value="GGDEF"/>
    <property type="match status" value="1"/>
</dbReference>
<dbReference type="InterPro" id="IPR029787">
    <property type="entry name" value="Nucleotide_cyclase"/>
</dbReference>
<dbReference type="SMART" id="SM00267">
    <property type="entry name" value="GGDEF"/>
    <property type="match status" value="1"/>
</dbReference>
<dbReference type="GO" id="GO:0052621">
    <property type="term" value="F:diguanylate cyclase activity"/>
    <property type="evidence" value="ECO:0007669"/>
    <property type="project" value="TreeGrafter"/>
</dbReference>
<reference evidence="4 5" key="1">
    <citation type="submission" date="2020-04" db="EMBL/GenBank/DDBJ databases">
        <authorList>
            <person name="Hitch T.C.A."/>
            <person name="Wylensek D."/>
            <person name="Clavel T."/>
        </authorList>
    </citation>
    <scope>NUCLEOTIDE SEQUENCE [LARGE SCALE GENOMIC DNA]</scope>
    <source>
        <strain evidence="4 5">PG-130-P53-12</strain>
    </source>
</reference>
<dbReference type="RefSeq" id="WP_170077796.1">
    <property type="nucleotide sequence ID" value="NZ_JABAFA010000033.1"/>
</dbReference>
<proteinExistence type="predicted"/>
<evidence type="ECO:0000313" key="5">
    <source>
        <dbReference type="Proteomes" id="UP000543804"/>
    </source>
</evidence>
<feature type="domain" description="GGDEF" evidence="3">
    <location>
        <begin position="566"/>
        <end position="707"/>
    </location>
</feature>
<comment type="caution">
    <text evidence="4">The sequence shown here is derived from an EMBL/GenBank/DDBJ whole genome shotgun (WGS) entry which is preliminary data.</text>
</comment>
<feature type="transmembrane region" description="Helical" evidence="1">
    <location>
        <begin position="490"/>
        <end position="511"/>
    </location>
</feature>
<dbReference type="InterPro" id="IPR043128">
    <property type="entry name" value="Rev_trsase/Diguanyl_cyclase"/>
</dbReference>
<keyword evidence="1" id="KW-0472">Membrane</keyword>
<dbReference type="SUPFAM" id="SSF53850">
    <property type="entry name" value="Periplasmic binding protein-like II"/>
    <property type="match status" value="2"/>
</dbReference>
<protein>
    <submittedName>
        <fullName evidence="4">GGDEF domain-containing protein</fullName>
    </submittedName>
</protein>
<dbReference type="PANTHER" id="PTHR45138:SF9">
    <property type="entry name" value="DIGUANYLATE CYCLASE DGCM-RELATED"/>
    <property type="match status" value="1"/>
</dbReference>
<dbReference type="Gene3D" id="3.30.70.270">
    <property type="match status" value="1"/>
</dbReference>
<evidence type="ECO:0000256" key="2">
    <source>
        <dbReference type="SAM" id="SignalP"/>
    </source>
</evidence>